<feature type="transmembrane region" description="Helical" evidence="1">
    <location>
        <begin position="207"/>
        <end position="235"/>
    </location>
</feature>
<keyword evidence="1" id="KW-1133">Transmembrane helix</keyword>
<keyword evidence="1" id="KW-0812">Transmembrane</keyword>
<keyword evidence="1" id="KW-0472">Membrane</keyword>
<dbReference type="PANTHER" id="PTHR37305">
    <property type="entry name" value="INTEGRAL MEMBRANE PROTEIN-RELATED"/>
    <property type="match status" value="1"/>
</dbReference>
<feature type="transmembrane region" description="Helical" evidence="1">
    <location>
        <begin position="162"/>
        <end position="186"/>
    </location>
</feature>
<reference evidence="2" key="1">
    <citation type="submission" date="2019-08" db="EMBL/GenBank/DDBJ databases">
        <authorList>
            <person name="Kucharzyk K."/>
            <person name="Murdoch R.W."/>
            <person name="Higgins S."/>
            <person name="Loffler F."/>
        </authorList>
    </citation>
    <scope>NUCLEOTIDE SEQUENCE</scope>
</reference>
<gene>
    <name evidence="2" type="ORF">SDC9_58499</name>
</gene>
<comment type="caution">
    <text evidence="2">The sequence shown here is derived from an EMBL/GenBank/DDBJ whole genome shotgun (WGS) entry which is preliminary data.</text>
</comment>
<organism evidence="2">
    <name type="scientific">bioreactor metagenome</name>
    <dbReference type="NCBI Taxonomy" id="1076179"/>
    <lineage>
        <taxon>unclassified sequences</taxon>
        <taxon>metagenomes</taxon>
        <taxon>ecological metagenomes</taxon>
    </lineage>
</organism>
<name>A0A644X892_9ZZZZ</name>
<dbReference type="EMBL" id="VSSQ01001928">
    <property type="protein sequence ID" value="MPM12147.1"/>
    <property type="molecule type" value="Genomic_DNA"/>
</dbReference>
<feature type="transmembrane region" description="Helical" evidence="1">
    <location>
        <begin position="284"/>
        <end position="306"/>
    </location>
</feature>
<protein>
    <recommendedName>
        <fullName evidence="3">ABC transporter permease protein NatB</fullName>
    </recommendedName>
</protein>
<dbReference type="AlphaFoldDB" id="A0A644X892"/>
<proteinExistence type="predicted"/>
<feature type="transmembrane region" description="Helical" evidence="1">
    <location>
        <begin position="350"/>
        <end position="372"/>
    </location>
</feature>
<accession>A0A644X892</accession>
<dbReference type="PANTHER" id="PTHR37305:SF1">
    <property type="entry name" value="MEMBRANE PROTEIN"/>
    <property type="match status" value="1"/>
</dbReference>
<evidence type="ECO:0000313" key="2">
    <source>
        <dbReference type="EMBL" id="MPM12147.1"/>
    </source>
</evidence>
<feature type="transmembrane region" description="Helical" evidence="1">
    <location>
        <begin position="255"/>
        <end position="277"/>
    </location>
</feature>
<feature type="transmembrane region" description="Helical" evidence="1">
    <location>
        <begin position="16"/>
        <end position="35"/>
    </location>
</feature>
<evidence type="ECO:0008006" key="3">
    <source>
        <dbReference type="Google" id="ProtNLM"/>
    </source>
</evidence>
<sequence>MKTILFECKKIFSEKANYFGFILLTFIFTIPLFLFTTAQENRYENELQYLRANLEYGEQAQKQMESEPAAAHILPDTIERNELLSAYIDALISGTDEERIKAEYAYEKKLLQNMESGILNGLSIIEQQKAVLVLENLVKNDITKVDDSFQASAPALNYVARIFSGTVSSSLIFSICALLFANIYSFEKRKNHINFFNVVPSRLGSIFLAKVSTATAFVTLSLVTPLIIAFLISAFQNGIGDFRYPIAYSQNGVDVSFMSVTAFNSRSLLLFLLFILFLSSLSFFISLFTGSLLMNAGILLSSILLVESPLLQSDSIKNIAHLLPFSYADPYKVLIFSDYNSPIINPSLNFQNGVICLLIYSLIFFSVSYTIILRQKKF</sequence>
<evidence type="ECO:0000256" key="1">
    <source>
        <dbReference type="SAM" id="Phobius"/>
    </source>
</evidence>